<dbReference type="GO" id="GO:0016020">
    <property type="term" value="C:membrane"/>
    <property type="evidence" value="ECO:0007669"/>
    <property type="project" value="TreeGrafter"/>
</dbReference>
<dbReference type="PANTHER" id="PTHR44196:SF2">
    <property type="entry name" value="SHORT-CHAIN DEHYDROGENASE-RELATED"/>
    <property type="match status" value="1"/>
</dbReference>
<dbReference type="EMBL" id="FOGL01000022">
    <property type="protein sequence ID" value="SES18369.1"/>
    <property type="molecule type" value="Genomic_DNA"/>
</dbReference>
<keyword evidence="5" id="KW-1185">Reference proteome</keyword>
<evidence type="ECO:0000313" key="4">
    <source>
        <dbReference type="EMBL" id="SES18369.1"/>
    </source>
</evidence>
<sequence>MKPYQYKGKLAVVTGSSSGIGEAYAKELASRGCHVVLTARSKDKLEALAGEIIRNYGVQAHALPVDLSQAGAPCQLAEHIAELGLTVDILINNAGFGTYGRFEDMDSEREQEEIMLNNAALIDLTHRFLPGMLKRKDGIVVNVASMAAFVPCAYSAVYGATKAFVLSFSEALWAETRERGVRVLALCPGATDTGFFDAVGSQDMAAGSTMSTPENVVQAGFHGIDRGNSYIVDGRNNYMAAQMGRFLPRRRIALIMERISRPKKHTEE</sequence>
<comment type="similarity">
    <text evidence="1 3">Belongs to the short-chain dehydrogenases/reductases (SDR) family.</text>
</comment>
<dbReference type="Pfam" id="PF00106">
    <property type="entry name" value="adh_short"/>
    <property type="match status" value="1"/>
</dbReference>
<protein>
    <recommendedName>
        <fullName evidence="6">Short-chain dehydrogenase</fullName>
    </recommendedName>
</protein>
<dbReference type="AlphaFoldDB" id="A0A1H9V9V9"/>
<evidence type="ECO:0000313" key="5">
    <source>
        <dbReference type="Proteomes" id="UP000199687"/>
    </source>
</evidence>
<dbReference type="PRINTS" id="PR00081">
    <property type="entry name" value="GDHRDH"/>
</dbReference>
<keyword evidence="2" id="KW-0560">Oxidoreductase</keyword>
<dbReference type="RefSeq" id="WP_089743542.1">
    <property type="nucleotide sequence ID" value="NZ_FOGL01000022.1"/>
</dbReference>
<dbReference type="SUPFAM" id="SSF51735">
    <property type="entry name" value="NAD(P)-binding Rossmann-fold domains"/>
    <property type="match status" value="1"/>
</dbReference>
<dbReference type="STRING" id="531814.SAMN04487944_12249"/>
<dbReference type="InterPro" id="IPR036291">
    <property type="entry name" value="NAD(P)-bd_dom_sf"/>
</dbReference>
<evidence type="ECO:0000256" key="3">
    <source>
        <dbReference type="RuleBase" id="RU000363"/>
    </source>
</evidence>
<dbReference type="Gene3D" id="3.40.50.720">
    <property type="entry name" value="NAD(P)-binding Rossmann-like Domain"/>
    <property type="match status" value="1"/>
</dbReference>
<evidence type="ECO:0008006" key="6">
    <source>
        <dbReference type="Google" id="ProtNLM"/>
    </source>
</evidence>
<evidence type="ECO:0000256" key="2">
    <source>
        <dbReference type="ARBA" id="ARBA00023002"/>
    </source>
</evidence>
<name>A0A1H9V9V9_9BACI</name>
<accession>A0A1H9V9V9</accession>
<dbReference type="GO" id="GO:0016491">
    <property type="term" value="F:oxidoreductase activity"/>
    <property type="evidence" value="ECO:0007669"/>
    <property type="project" value="UniProtKB-KW"/>
</dbReference>
<dbReference type="Proteomes" id="UP000199687">
    <property type="component" value="Unassembled WGS sequence"/>
</dbReference>
<evidence type="ECO:0000256" key="1">
    <source>
        <dbReference type="ARBA" id="ARBA00006484"/>
    </source>
</evidence>
<dbReference type="PIRSF" id="PIRSF000126">
    <property type="entry name" value="11-beta-HSD1"/>
    <property type="match status" value="1"/>
</dbReference>
<dbReference type="PANTHER" id="PTHR44196">
    <property type="entry name" value="DEHYDROGENASE/REDUCTASE SDR FAMILY MEMBER 7B"/>
    <property type="match status" value="1"/>
</dbReference>
<proteinExistence type="inferred from homology"/>
<dbReference type="CDD" id="cd05233">
    <property type="entry name" value="SDR_c"/>
    <property type="match status" value="1"/>
</dbReference>
<dbReference type="PRINTS" id="PR00080">
    <property type="entry name" value="SDRFAMILY"/>
</dbReference>
<organism evidence="4 5">
    <name type="scientific">Gracilibacillus ureilyticus</name>
    <dbReference type="NCBI Taxonomy" id="531814"/>
    <lineage>
        <taxon>Bacteria</taxon>
        <taxon>Bacillati</taxon>
        <taxon>Bacillota</taxon>
        <taxon>Bacilli</taxon>
        <taxon>Bacillales</taxon>
        <taxon>Bacillaceae</taxon>
        <taxon>Gracilibacillus</taxon>
    </lineage>
</organism>
<dbReference type="OrthoDB" id="9808814at2"/>
<gene>
    <name evidence="4" type="ORF">SAMN04487944_12249</name>
</gene>
<reference evidence="4 5" key="1">
    <citation type="submission" date="2016-10" db="EMBL/GenBank/DDBJ databases">
        <authorList>
            <person name="de Groot N.N."/>
        </authorList>
    </citation>
    <scope>NUCLEOTIDE SEQUENCE [LARGE SCALE GENOMIC DNA]</scope>
    <source>
        <strain evidence="4 5">CGMCC 1.7727</strain>
    </source>
</reference>
<dbReference type="InterPro" id="IPR002347">
    <property type="entry name" value="SDR_fam"/>
</dbReference>